<gene>
    <name evidence="1" type="ORF">PIB30_069045</name>
</gene>
<accession>A0ABU6XNC2</accession>
<proteinExistence type="predicted"/>
<reference evidence="1 2" key="1">
    <citation type="journal article" date="2023" name="Plants (Basel)">
        <title>Bridging the Gap: Combining Genomics and Transcriptomics Approaches to Understand Stylosanthes scabra, an Orphan Legume from the Brazilian Caatinga.</title>
        <authorList>
            <person name="Ferreira-Neto J.R.C."/>
            <person name="da Silva M.D."/>
            <person name="Binneck E."/>
            <person name="de Melo N.F."/>
            <person name="da Silva R.H."/>
            <person name="de Melo A.L.T.M."/>
            <person name="Pandolfi V."/>
            <person name="Bustamante F.O."/>
            <person name="Brasileiro-Vidal A.C."/>
            <person name="Benko-Iseppon A.M."/>
        </authorList>
    </citation>
    <scope>NUCLEOTIDE SEQUENCE [LARGE SCALE GENOMIC DNA]</scope>
    <source>
        <tissue evidence="1">Leaves</tissue>
    </source>
</reference>
<organism evidence="1 2">
    <name type="scientific">Stylosanthes scabra</name>
    <dbReference type="NCBI Taxonomy" id="79078"/>
    <lineage>
        <taxon>Eukaryota</taxon>
        <taxon>Viridiplantae</taxon>
        <taxon>Streptophyta</taxon>
        <taxon>Embryophyta</taxon>
        <taxon>Tracheophyta</taxon>
        <taxon>Spermatophyta</taxon>
        <taxon>Magnoliopsida</taxon>
        <taxon>eudicotyledons</taxon>
        <taxon>Gunneridae</taxon>
        <taxon>Pentapetalae</taxon>
        <taxon>rosids</taxon>
        <taxon>fabids</taxon>
        <taxon>Fabales</taxon>
        <taxon>Fabaceae</taxon>
        <taxon>Papilionoideae</taxon>
        <taxon>50 kb inversion clade</taxon>
        <taxon>dalbergioids sensu lato</taxon>
        <taxon>Dalbergieae</taxon>
        <taxon>Pterocarpus clade</taxon>
        <taxon>Stylosanthes</taxon>
    </lineage>
</organism>
<feature type="non-terminal residue" evidence="1">
    <location>
        <position position="157"/>
    </location>
</feature>
<keyword evidence="2" id="KW-1185">Reference proteome</keyword>
<evidence type="ECO:0000313" key="2">
    <source>
        <dbReference type="Proteomes" id="UP001341840"/>
    </source>
</evidence>
<name>A0ABU6XNC2_9FABA</name>
<dbReference type="Proteomes" id="UP001341840">
    <property type="component" value="Unassembled WGS sequence"/>
</dbReference>
<dbReference type="EMBL" id="JASCZI010212199">
    <property type="protein sequence ID" value="MED6198701.1"/>
    <property type="molecule type" value="Genomic_DNA"/>
</dbReference>
<sequence length="157" mass="17794">MVSASPFVSLDHAITIVRDIFLNELDVSCWVETLSSRDCFDQYLEDANETTLQTRYRNSLLVELDIASKEEINIVETKLAGFYALWHLNTGSAEDNLSGVITETHGNLRENTSLGNDVAKHFETTHSQEKESVVVDRRHVTDESNVSHRNFVLNKKP</sequence>
<comment type="caution">
    <text evidence="1">The sequence shown here is derived from an EMBL/GenBank/DDBJ whole genome shotgun (WGS) entry which is preliminary data.</text>
</comment>
<evidence type="ECO:0000313" key="1">
    <source>
        <dbReference type="EMBL" id="MED6198701.1"/>
    </source>
</evidence>
<protein>
    <submittedName>
        <fullName evidence="1">Uncharacterized protein</fullName>
    </submittedName>
</protein>